<feature type="binding site" evidence="4">
    <location>
        <position position="1091"/>
    </location>
    <ligand>
        <name>ATP</name>
        <dbReference type="ChEBI" id="CHEBI:30616"/>
    </ligand>
</feature>
<evidence type="ECO:0000256" key="2">
    <source>
        <dbReference type="ARBA" id="ARBA00022801"/>
    </source>
</evidence>
<dbReference type="SUPFAM" id="SSF54919">
    <property type="entry name" value="Nucleoside diphosphate kinase, NDK"/>
    <property type="match status" value="1"/>
</dbReference>
<feature type="region of interest" description="Disordered" evidence="7">
    <location>
        <begin position="479"/>
        <end position="540"/>
    </location>
</feature>
<dbReference type="CDD" id="cd22970">
    <property type="entry name" value="DD_NDKH5-like"/>
    <property type="match status" value="1"/>
</dbReference>
<keyword evidence="6" id="KW-0342">GTP-binding</keyword>
<dbReference type="FunFam" id="3.30.70.141:FF:000010">
    <property type="entry name" value="Nucleoside diphosphate kinase 7"/>
    <property type="match status" value="1"/>
</dbReference>
<evidence type="ECO:0000256" key="6">
    <source>
        <dbReference type="RuleBase" id="RU004560"/>
    </source>
</evidence>
<feature type="compositionally biased region" description="Basic and acidic residues" evidence="7">
    <location>
        <begin position="225"/>
        <end position="237"/>
    </location>
</feature>
<dbReference type="Gene3D" id="1.20.890.10">
    <property type="entry name" value="cAMP-dependent protein kinase regulatory subunit, dimerization-anchoring domain"/>
    <property type="match status" value="1"/>
</dbReference>
<dbReference type="AlphaFoldDB" id="A0A7R8XEN8"/>
<dbReference type="InterPro" id="IPR030379">
    <property type="entry name" value="G_SEPTIN_dom"/>
</dbReference>
<gene>
    <name evidence="9" type="ORF">DSTB1V02_LOCUS6232</name>
</gene>
<dbReference type="GO" id="GO:0005525">
    <property type="term" value="F:GTP binding"/>
    <property type="evidence" value="ECO:0007669"/>
    <property type="project" value="UniProtKB-KW"/>
</dbReference>
<dbReference type="GO" id="GO:0006183">
    <property type="term" value="P:GTP biosynthetic process"/>
    <property type="evidence" value="ECO:0007669"/>
    <property type="project" value="InterPro"/>
</dbReference>
<dbReference type="EMBL" id="LR900634">
    <property type="protein sequence ID" value="CAD7246382.1"/>
    <property type="molecule type" value="Genomic_DNA"/>
</dbReference>
<evidence type="ECO:0000256" key="3">
    <source>
        <dbReference type="ARBA" id="ARBA00023273"/>
    </source>
</evidence>
<feature type="domain" description="Nucleoside diphosphate kinase-like" evidence="8">
    <location>
        <begin position="1083"/>
        <end position="1221"/>
    </location>
</feature>
<dbReference type="EMBL" id="CAJPEV010001117">
    <property type="protein sequence ID" value="CAG0890836.1"/>
    <property type="molecule type" value="Genomic_DNA"/>
</dbReference>
<keyword evidence="6" id="KW-0547">Nucleotide-binding</keyword>
<evidence type="ECO:0000256" key="7">
    <source>
        <dbReference type="SAM" id="MobiDB-lite"/>
    </source>
</evidence>
<evidence type="ECO:0000256" key="5">
    <source>
        <dbReference type="RuleBase" id="RU004011"/>
    </source>
</evidence>
<dbReference type="GO" id="GO:0005929">
    <property type="term" value="C:cilium"/>
    <property type="evidence" value="ECO:0007669"/>
    <property type="project" value="UniProtKB-SubCell"/>
</dbReference>
<sequence>MTEQKAQGFEAIRNVYEQTTNQPPRISSPYIFGSQIDFQSGATQSHQIPVTTDQHPLRASPCLIQQQELNENIQQNPDLAGPYQLRSTAQVQTQSNMPQRETQIRQGEQHPLTAGYSGHQMPDFRSYGPQFLPYTSHPQMHFPPQRMIYPGQLYPIPMDPQYWGQINTPWSQGMPHMTDPHQYSTSLHSQVEPPNQEVMSKFPAQPVKMKAKSGASKGQGKYASQRKENKMDPKDDSSSDESEENEDEEEEEKEGEEEEEEQEKKQRKVERVKERIFNFIVKAKDLKRTVDELSRHTKSQPKEIRKMIKMDDRLLLSKDMVSLRINLSVCKNHMTDDGCDEDSCESLHICPKFLVGLCSDKKCDFGHDIDTHHNHEALSQNNLENVDFELLRKLVKLDNIAPDVCEDYNFEQCSKGHKCIKMHICVNFIMGTCEENCELNHDINDSECKKLLQRAHADQRRTQKEWRIFFRKSNGNWEEVTRRNEERKRKKADLKQREEQEPMDSTAWSSSQKKSDEFASQNGQDRSALPLNQNYTNGALQRVNEKETLAQKMKRTCQGIDGFIHELPRKQVNEDRMNRLANYEIGERGPASGMGKVLMLVGATGAGKTTLINGMVNYLYGVQWEDPFRLKLIGDESGEKSQAHSQTKWITAYVLHQQEGFRLPCTLTVIDTPGFGDTEGIKADDELRIQIHKFFSHGGSIGVDQLDGICFVVQASLARLTHTQKYIFDSILAVFGKDVEKIIYVLTTFADGQKPPVLVALKDANIPCKNSFKVNNSAFFVKPSDEPDAEDLNGFFWKMGISSFEKFFKDFLETKPVSLTLTQDVLKERKHLEAALQGILPQIKTAMARAERVRQTYLALKQHEAEADANKNFNYTVKVPKHKKVNLDSGTYVTNCLNCNFTCHYPCYIPNDKDKAGCAAMHIVEGTACCNVCLKKCVWHKHVNNEYRFETYEEEEEHTYKELKKKYEDASGKRLNAKGVLNELIKDFNVERTKILKLTKEAHKCLQKLDKIALKPDPLGITEYIDLLIESEKREAKPGFEQRITYLLDAKEKAKLAENLKEDFDPLEECMREPDKMEGHRKLEETLAIVKPDAFDHAEEIEELILGQGFQIVQRKEVTLTRDEAAAFYAEHEGKPFYEGLVEFMTSGPIVVMALARKNAVKHWRTLLGPTNTAVAKEERPDSIRAKFGSDGTRNAAHGSDSTESANRELQFFFPELTLNEVLEGERRDNYLDESLNPILMKGLYAVSKERPENPVAWLADWLLANNPGQASS</sequence>
<dbReference type="Proteomes" id="UP000677054">
    <property type="component" value="Unassembled WGS sequence"/>
</dbReference>
<feature type="binding site" evidence="4">
    <location>
        <position position="1165"/>
    </location>
    <ligand>
        <name>ATP</name>
        <dbReference type="ChEBI" id="CHEBI:30616"/>
    </ligand>
</feature>
<dbReference type="PRINTS" id="PR01243">
    <property type="entry name" value="NUCDPKINASE"/>
</dbReference>
<dbReference type="Pfam" id="PF00735">
    <property type="entry name" value="Septin"/>
    <property type="match status" value="1"/>
</dbReference>
<keyword evidence="10" id="KW-1185">Reference proteome</keyword>
<keyword evidence="2" id="KW-0378">Hydrolase</keyword>
<name>A0A7R8XEN8_9CRUS</name>
<feature type="compositionally biased region" description="Polar residues" evidence="7">
    <location>
        <begin position="181"/>
        <end position="193"/>
    </location>
</feature>
<dbReference type="InterPro" id="IPR034907">
    <property type="entry name" value="NDK-like_dom"/>
</dbReference>
<dbReference type="PANTHER" id="PTHR32046">
    <property type="entry name" value="G DOMAIN-CONTAINING PROTEIN"/>
    <property type="match status" value="1"/>
</dbReference>
<dbReference type="PANTHER" id="PTHR32046:SF14">
    <property type="match status" value="1"/>
</dbReference>
<reference evidence="9" key="1">
    <citation type="submission" date="2020-11" db="EMBL/GenBank/DDBJ databases">
        <authorList>
            <person name="Tran Van P."/>
        </authorList>
    </citation>
    <scope>NUCLEOTIDE SEQUENCE</scope>
</reference>
<organism evidence="9">
    <name type="scientific">Darwinula stevensoni</name>
    <dbReference type="NCBI Taxonomy" id="69355"/>
    <lineage>
        <taxon>Eukaryota</taxon>
        <taxon>Metazoa</taxon>
        <taxon>Ecdysozoa</taxon>
        <taxon>Arthropoda</taxon>
        <taxon>Crustacea</taxon>
        <taxon>Oligostraca</taxon>
        <taxon>Ostracoda</taxon>
        <taxon>Podocopa</taxon>
        <taxon>Podocopida</taxon>
        <taxon>Darwinulocopina</taxon>
        <taxon>Darwinuloidea</taxon>
        <taxon>Darwinulidae</taxon>
        <taxon>Darwinula</taxon>
    </lineage>
</organism>
<evidence type="ECO:0000259" key="8">
    <source>
        <dbReference type="SMART" id="SM00562"/>
    </source>
</evidence>
<dbReference type="Gene3D" id="3.30.70.141">
    <property type="entry name" value="Nucleoside diphosphate kinase-like domain"/>
    <property type="match status" value="1"/>
</dbReference>
<dbReference type="CDD" id="cd00882">
    <property type="entry name" value="Ras_like_GTPase"/>
    <property type="match status" value="1"/>
</dbReference>
<feature type="binding site" evidence="4">
    <location>
        <position position="1171"/>
    </location>
    <ligand>
        <name>ATP</name>
        <dbReference type="ChEBI" id="CHEBI:30616"/>
    </ligand>
</feature>
<dbReference type="InterPro" id="IPR036850">
    <property type="entry name" value="NDK-like_dom_sf"/>
</dbReference>
<dbReference type="SUPFAM" id="SSF52540">
    <property type="entry name" value="P-loop containing nucleoside triphosphate hydrolases"/>
    <property type="match status" value="1"/>
</dbReference>
<feature type="binding site" evidence="4">
    <location>
        <position position="1185"/>
    </location>
    <ligand>
        <name>ATP</name>
        <dbReference type="ChEBI" id="CHEBI:30616"/>
    </ligand>
</feature>
<proteinExistence type="inferred from homology"/>
<dbReference type="OrthoDB" id="2162449at2759"/>
<dbReference type="GO" id="GO:0016787">
    <property type="term" value="F:hydrolase activity"/>
    <property type="evidence" value="ECO:0007669"/>
    <property type="project" value="UniProtKB-KW"/>
</dbReference>
<dbReference type="InterPro" id="IPR027417">
    <property type="entry name" value="P-loop_NTPase"/>
</dbReference>
<feature type="compositionally biased region" description="Acidic residues" evidence="7">
    <location>
        <begin position="238"/>
        <end position="261"/>
    </location>
</feature>
<evidence type="ECO:0000313" key="10">
    <source>
        <dbReference type="Proteomes" id="UP000677054"/>
    </source>
</evidence>
<feature type="binding site" evidence="4">
    <location>
        <position position="1195"/>
    </location>
    <ligand>
        <name>ATP</name>
        <dbReference type="ChEBI" id="CHEBI:30616"/>
    </ligand>
</feature>
<dbReference type="PROSITE" id="PS51374">
    <property type="entry name" value="NDPK_LIKE"/>
    <property type="match status" value="1"/>
</dbReference>
<feature type="region of interest" description="Disordered" evidence="7">
    <location>
        <begin position="1185"/>
        <end position="1204"/>
    </location>
</feature>
<feature type="active site" description="Pros-phosphohistidine intermediate" evidence="4">
    <location>
        <position position="1198"/>
    </location>
</feature>
<dbReference type="SMART" id="SM00562">
    <property type="entry name" value="NDK"/>
    <property type="match status" value="1"/>
</dbReference>
<keyword evidence="3" id="KW-0966">Cell projection</keyword>
<dbReference type="GO" id="GO:0004550">
    <property type="term" value="F:nucleoside diphosphate kinase activity"/>
    <property type="evidence" value="ECO:0007669"/>
    <property type="project" value="InterPro"/>
</dbReference>
<dbReference type="Pfam" id="PF00334">
    <property type="entry name" value="NDK"/>
    <property type="match status" value="1"/>
</dbReference>
<feature type="compositionally biased region" description="Polar residues" evidence="7">
    <location>
        <begin position="506"/>
        <end position="539"/>
    </location>
</feature>
<comment type="subcellular location">
    <subcellularLocation>
        <location evidence="1">Cell projection</location>
        <location evidence="1">Cilium</location>
    </subcellularLocation>
</comment>
<dbReference type="GO" id="GO:0006228">
    <property type="term" value="P:UTP biosynthetic process"/>
    <property type="evidence" value="ECO:0007669"/>
    <property type="project" value="InterPro"/>
</dbReference>
<evidence type="ECO:0000256" key="4">
    <source>
        <dbReference type="PROSITE-ProRule" id="PRU00706"/>
    </source>
</evidence>
<dbReference type="GO" id="GO:0006241">
    <property type="term" value="P:CTP biosynthetic process"/>
    <property type="evidence" value="ECO:0007669"/>
    <property type="project" value="InterPro"/>
</dbReference>
<dbReference type="Gene3D" id="3.40.50.300">
    <property type="entry name" value="P-loop containing nucleotide triphosphate hydrolases"/>
    <property type="match status" value="1"/>
</dbReference>
<comment type="similarity">
    <text evidence="6">Belongs to the TRAFAC class TrmE-Era-EngA-EngB-Septin-like GTPase superfamily. Septin GTPase family.</text>
</comment>
<protein>
    <recommendedName>
        <fullName evidence="8">Nucleoside diphosphate kinase-like domain-containing protein</fullName>
    </recommendedName>
</protein>
<accession>A0A7R8XEN8</accession>
<comment type="similarity">
    <text evidence="4 5">Belongs to the NDK family.</text>
</comment>
<feature type="region of interest" description="Disordered" evidence="7">
    <location>
        <begin position="173"/>
        <end position="269"/>
    </location>
</feature>
<evidence type="ECO:0000313" key="9">
    <source>
        <dbReference type="EMBL" id="CAD7246382.1"/>
    </source>
</evidence>
<feature type="compositionally biased region" description="Low complexity" evidence="7">
    <location>
        <begin position="212"/>
        <end position="223"/>
    </location>
</feature>
<dbReference type="InterPro" id="IPR001564">
    <property type="entry name" value="Nucleoside_diP_kinase"/>
</dbReference>
<evidence type="ECO:0000256" key="1">
    <source>
        <dbReference type="ARBA" id="ARBA00004138"/>
    </source>
</evidence>
<dbReference type="Pfam" id="PF05186">
    <property type="entry name" value="Dpy-30"/>
    <property type="match status" value="1"/>
</dbReference>
<dbReference type="InterPro" id="IPR007858">
    <property type="entry name" value="Dpy-30_motif"/>
</dbReference>
<feature type="compositionally biased region" description="Basic and acidic residues" evidence="7">
    <location>
        <begin position="479"/>
        <end position="500"/>
    </location>
</feature>
<feature type="binding site" evidence="4">
    <location>
        <position position="1137"/>
    </location>
    <ligand>
        <name>ATP</name>
        <dbReference type="ChEBI" id="CHEBI:30616"/>
    </ligand>
</feature>